<dbReference type="EMBL" id="CAJJDP010000027">
    <property type="protein sequence ID" value="CAD8152971.1"/>
    <property type="molecule type" value="Genomic_DNA"/>
</dbReference>
<evidence type="ECO:0000313" key="1">
    <source>
        <dbReference type="EMBL" id="CAD8152971.1"/>
    </source>
</evidence>
<dbReference type="Proteomes" id="UP000683925">
    <property type="component" value="Unassembled WGS sequence"/>
</dbReference>
<comment type="caution">
    <text evidence="1">The sequence shown here is derived from an EMBL/GenBank/DDBJ whole genome shotgun (WGS) entry which is preliminary data.</text>
</comment>
<name>A0A8S1TFQ5_PAROT</name>
<accession>A0A8S1TFQ5</accession>
<organism evidence="1 2">
    <name type="scientific">Paramecium octaurelia</name>
    <dbReference type="NCBI Taxonomy" id="43137"/>
    <lineage>
        <taxon>Eukaryota</taxon>
        <taxon>Sar</taxon>
        <taxon>Alveolata</taxon>
        <taxon>Ciliophora</taxon>
        <taxon>Intramacronucleata</taxon>
        <taxon>Oligohymenophorea</taxon>
        <taxon>Peniculida</taxon>
        <taxon>Parameciidae</taxon>
        <taxon>Paramecium</taxon>
    </lineage>
</organism>
<sequence length="192" mass="23381">MLLNQQNHNDSTHILRRSLNNLIKFKKFENLQNFILVSILYYTYYLNEKFCNQGFDHSQEKYSQESKIYYRILLNQLSSILEEVQKAEKNEMIKFNIFFKFGVLDGFEFVTQKQCLKKQIIEINKKSNLNQYKIWIMILQILLNKQQNQNNNREVLPHQKQKISLARKFLNYWSSLRHNTSKQWTMRNNQKC</sequence>
<gene>
    <name evidence="1" type="ORF">POCTA_138.1.T0270131</name>
</gene>
<keyword evidence="2" id="KW-1185">Reference proteome</keyword>
<dbReference type="AlphaFoldDB" id="A0A8S1TFQ5"/>
<proteinExistence type="predicted"/>
<protein>
    <submittedName>
        <fullName evidence="1">Uncharacterized protein</fullName>
    </submittedName>
</protein>
<evidence type="ECO:0000313" key="2">
    <source>
        <dbReference type="Proteomes" id="UP000683925"/>
    </source>
</evidence>
<reference evidence="1" key="1">
    <citation type="submission" date="2021-01" db="EMBL/GenBank/DDBJ databases">
        <authorList>
            <consortium name="Genoscope - CEA"/>
            <person name="William W."/>
        </authorList>
    </citation>
    <scope>NUCLEOTIDE SEQUENCE</scope>
</reference>